<dbReference type="EMBL" id="HACA01018093">
    <property type="protein sequence ID" value="CDW35454.1"/>
    <property type="molecule type" value="Transcribed_RNA"/>
</dbReference>
<reference evidence="1" key="1">
    <citation type="submission" date="2014-05" db="EMBL/GenBank/DDBJ databases">
        <authorList>
            <person name="Chronopoulou M."/>
        </authorList>
    </citation>
    <scope>NUCLEOTIDE SEQUENCE</scope>
    <source>
        <tissue evidence="1">Whole organism</tissue>
    </source>
</reference>
<feature type="non-terminal residue" evidence="1">
    <location>
        <position position="76"/>
    </location>
</feature>
<sequence>FIWICWTENSYNGSLSTHYFNESISSHFNIREYALIFVSLISFNGCIIPCGDTFNKNSQYSDFQSRRSSLQKSISR</sequence>
<evidence type="ECO:0000313" key="1">
    <source>
        <dbReference type="EMBL" id="CDW35454.1"/>
    </source>
</evidence>
<name>A0A0K2UB48_LEPSM</name>
<protein>
    <submittedName>
        <fullName evidence="1">Uncharacterized protein</fullName>
    </submittedName>
</protein>
<accession>A0A0K2UB48</accession>
<dbReference type="AlphaFoldDB" id="A0A0K2UB48"/>
<organism evidence="1">
    <name type="scientific">Lepeophtheirus salmonis</name>
    <name type="common">Salmon louse</name>
    <name type="synonym">Caligus salmonis</name>
    <dbReference type="NCBI Taxonomy" id="72036"/>
    <lineage>
        <taxon>Eukaryota</taxon>
        <taxon>Metazoa</taxon>
        <taxon>Ecdysozoa</taxon>
        <taxon>Arthropoda</taxon>
        <taxon>Crustacea</taxon>
        <taxon>Multicrustacea</taxon>
        <taxon>Hexanauplia</taxon>
        <taxon>Copepoda</taxon>
        <taxon>Siphonostomatoida</taxon>
        <taxon>Caligidae</taxon>
        <taxon>Lepeophtheirus</taxon>
    </lineage>
</organism>
<proteinExistence type="predicted"/>
<feature type="non-terminal residue" evidence="1">
    <location>
        <position position="1"/>
    </location>
</feature>